<dbReference type="EMBL" id="FQXM01000023">
    <property type="protein sequence ID" value="SHH94931.1"/>
    <property type="molecule type" value="Genomic_DNA"/>
</dbReference>
<dbReference type="InterPro" id="IPR008255">
    <property type="entry name" value="Pyr_nucl-diS_OxRdtase_2_AS"/>
</dbReference>
<evidence type="ECO:0000256" key="2">
    <source>
        <dbReference type="ARBA" id="ARBA00022827"/>
    </source>
</evidence>
<dbReference type="InterPro" id="IPR036188">
    <property type="entry name" value="FAD/NAD-bd_sf"/>
</dbReference>
<protein>
    <submittedName>
        <fullName evidence="7">Thioredoxin reductase (NADPH)</fullName>
    </submittedName>
</protein>
<organism evidence="7 8">
    <name type="scientific">Clostridium grantii DSM 8605</name>
    <dbReference type="NCBI Taxonomy" id="1121316"/>
    <lineage>
        <taxon>Bacteria</taxon>
        <taxon>Bacillati</taxon>
        <taxon>Bacillota</taxon>
        <taxon>Clostridia</taxon>
        <taxon>Eubacteriales</taxon>
        <taxon>Clostridiaceae</taxon>
        <taxon>Clostridium</taxon>
    </lineage>
</organism>
<gene>
    <name evidence="7" type="ORF">SAMN02745207_03369</name>
</gene>
<evidence type="ECO:0000313" key="8">
    <source>
        <dbReference type="Proteomes" id="UP000184447"/>
    </source>
</evidence>
<keyword evidence="8" id="KW-1185">Reference proteome</keyword>
<dbReference type="Proteomes" id="UP000184447">
    <property type="component" value="Unassembled WGS sequence"/>
</dbReference>
<dbReference type="Pfam" id="PF07992">
    <property type="entry name" value="Pyr_redox_2"/>
    <property type="match status" value="1"/>
</dbReference>
<keyword evidence="5" id="KW-0676">Redox-active center</keyword>
<sequence length="308" mass="34051">MDKKVKKIDLLIIGAGPAGLTASIYAARAKLNTLTLEEGLIGGQVKDSYEIENYPGFIKVSGLDLSEKMSEQATEQGAVIDEFDRILCINLKDDKKYIETDNFIYLPKSVIITTGSQRKRLPIAEEEKYHGKGIHYCELCDGSMYEGKELVIVGGGNSAVEAALYLKKIANKITIINRGSTLKADKANQEKLFKEENIDIIINTVIENVIGEDFVEGFNIKNSDSGETSSIKAQGAFVYVGTEPMGELFKNYIERDEYGYIITNEDMETNIKGVYAAGDIRHKRFRQITTAVGDGTIAALMAEKFISK</sequence>
<dbReference type="RefSeq" id="WP_073339771.1">
    <property type="nucleotide sequence ID" value="NZ_FQXM01000023.1"/>
</dbReference>
<reference evidence="7 8" key="1">
    <citation type="submission" date="2016-11" db="EMBL/GenBank/DDBJ databases">
        <authorList>
            <person name="Jaros S."/>
            <person name="Januszkiewicz K."/>
            <person name="Wedrychowicz H."/>
        </authorList>
    </citation>
    <scope>NUCLEOTIDE SEQUENCE [LARGE SCALE GENOMIC DNA]</scope>
    <source>
        <strain evidence="7 8">DSM 8605</strain>
    </source>
</reference>
<dbReference type="Gene3D" id="3.50.50.60">
    <property type="entry name" value="FAD/NAD(P)-binding domain"/>
    <property type="match status" value="2"/>
</dbReference>
<dbReference type="STRING" id="1121316.SAMN02745207_03369"/>
<evidence type="ECO:0000256" key="4">
    <source>
        <dbReference type="ARBA" id="ARBA00023157"/>
    </source>
</evidence>
<proteinExistence type="predicted"/>
<evidence type="ECO:0000259" key="6">
    <source>
        <dbReference type="Pfam" id="PF07992"/>
    </source>
</evidence>
<dbReference type="InterPro" id="IPR050097">
    <property type="entry name" value="Ferredoxin-NADP_redctase_2"/>
</dbReference>
<keyword evidence="3" id="KW-0560">Oxidoreductase</keyword>
<keyword evidence="1" id="KW-0285">Flavoprotein</keyword>
<evidence type="ECO:0000256" key="5">
    <source>
        <dbReference type="ARBA" id="ARBA00023284"/>
    </source>
</evidence>
<dbReference type="PRINTS" id="PR00368">
    <property type="entry name" value="FADPNR"/>
</dbReference>
<keyword evidence="4" id="KW-1015">Disulfide bond</keyword>
<dbReference type="AlphaFoldDB" id="A0A1M5X565"/>
<dbReference type="OrthoDB" id="9806179at2"/>
<keyword evidence="2" id="KW-0274">FAD</keyword>
<dbReference type="PANTHER" id="PTHR48105">
    <property type="entry name" value="THIOREDOXIN REDUCTASE 1-RELATED-RELATED"/>
    <property type="match status" value="1"/>
</dbReference>
<dbReference type="GO" id="GO:0016668">
    <property type="term" value="F:oxidoreductase activity, acting on a sulfur group of donors, NAD(P) as acceptor"/>
    <property type="evidence" value="ECO:0007669"/>
    <property type="project" value="UniProtKB-ARBA"/>
</dbReference>
<dbReference type="PROSITE" id="PS00573">
    <property type="entry name" value="PYRIDINE_REDOX_2"/>
    <property type="match status" value="1"/>
</dbReference>
<evidence type="ECO:0000256" key="3">
    <source>
        <dbReference type="ARBA" id="ARBA00023002"/>
    </source>
</evidence>
<evidence type="ECO:0000313" key="7">
    <source>
        <dbReference type="EMBL" id="SHH94931.1"/>
    </source>
</evidence>
<name>A0A1M5X565_9CLOT</name>
<dbReference type="InterPro" id="IPR023753">
    <property type="entry name" value="FAD/NAD-binding_dom"/>
</dbReference>
<feature type="domain" description="FAD/NAD(P)-binding" evidence="6">
    <location>
        <begin position="9"/>
        <end position="295"/>
    </location>
</feature>
<evidence type="ECO:0000256" key="1">
    <source>
        <dbReference type="ARBA" id="ARBA00022630"/>
    </source>
</evidence>
<dbReference type="SUPFAM" id="SSF51905">
    <property type="entry name" value="FAD/NAD(P)-binding domain"/>
    <property type="match status" value="1"/>
</dbReference>
<dbReference type="PRINTS" id="PR00469">
    <property type="entry name" value="PNDRDTASEII"/>
</dbReference>
<accession>A0A1M5X565</accession>